<gene>
    <name evidence="3" type="ORF">GMBLW1_30870</name>
</gene>
<dbReference type="InterPro" id="IPR012902">
    <property type="entry name" value="N_methyl_site"/>
</dbReference>
<dbReference type="SUPFAM" id="SSF54523">
    <property type="entry name" value="Pili subunits"/>
    <property type="match status" value="1"/>
</dbReference>
<dbReference type="EMBL" id="LR586016">
    <property type="protein sequence ID" value="VIP00873.1"/>
    <property type="molecule type" value="Genomic_DNA"/>
</dbReference>
<evidence type="ECO:0000313" key="4">
    <source>
        <dbReference type="Proteomes" id="UP000464378"/>
    </source>
</evidence>
<dbReference type="InterPro" id="IPR011453">
    <property type="entry name" value="DUF1559"/>
</dbReference>
<proteinExistence type="predicted"/>
<evidence type="ECO:0000259" key="2">
    <source>
        <dbReference type="Pfam" id="PF07596"/>
    </source>
</evidence>
<accession>A0A6C2YIA6</accession>
<dbReference type="NCBIfam" id="TIGR04294">
    <property type="entry name" value="pre_pil_HX9DG"/>
    <property type="match status" value="1"/>
</dbReference>
<dbReference type="InterPro" id="IPR027558">
    <property type="entry name" value="Pre_pil_HX9DG_C"/>
</dbReference>
<feature type="transmembrane region" description="Helical" evidence="1">
    <location>
        <begin position="12"/>
        <end position="34"/>
    </location>
</feature>
<dbReference type="Gene3D" id="3.30.700.10">
    <property type="entry name" value="Glycoprotein, Type 4 Pilin"/>
    <property type="match status" value="1"/>
</dbReference>
<dbReference type="Pfam" id="PF07963">
    <property type="entry name" value="N_methyl"/>
    <property type="match status" value="1"/>
</dbReference>
<organism evidence="3">
    <name type="scientific">Tuwongella immobilis</name>
    <dbReference type="NCBI Taxonomy" id="692036"/>
    <lineage>
        <taxon>Bacteria</taxon>
        <taxon>Pseudomonadati</taxon>
        <taxon>Planctomycetota</taxon>
        <taxon>Planctomycetia</taxon>
        <taxon>Gemmatales</taxon>
        <taxon>Gemmataceae</taxon>
        <taxon>Tuwongella</taxon>
    </lineage>
</organism>
<dbReference type="EMBL" id="LR593887">
    <property type="protein sequence ID" value="VTR97164.1"/>
    <property type="molecule type" value="Genomic_DNA"/>
</dbReference>
<dbReference type="AlphaFoldDB" id="A0A6C2YIA6"/>
<dbReference type="PANTHER" id="PTHR30093:SF2">
    <property type="entry name" value="TYPE II SECRETION SYSTEM PROTEIN H"/>
    <property type="match status" value="1"/>
</dbReference>
<dbReference type="KEGG" id="tim:GMBLW1_30870"/>
<dbReference type="Pfam" id="PF07596">
    <property type="entry name" value="SBP_bac_10"/>
    <property type="match status" value="1"/>
</dbReference>
<reference evidence="3" key="1">
    <citation type="submission" date="2019-04" db="EMBL/GenBank/DDBJ databases">
        <authorList>
            <consortium name="Science for Life Laboratories"/>
        </authorList>
    </citation>
    <scope>NUCLEOTIDE SEQUENCE</scope>
    <source>
        <strain evidence="3">MBLW1</strain>
    </source>
</reference>
<evidence type="ECO:0000313" key="3">
    <source>
        <dbReference type="EMBL" id="VIP00873.1"/>
    </source>
</evidence>
<evidence type="ECO:0000256" key="1">
    <source>
        <dbReference type="SAM" id="Phobius"/>
    </source>
</evidence>
<dbReference type="InterPro" id="IPR045584">
    <property type="entry name" value="Pilin-like"/>
</dbReference>
<keyword evidence="1" id="KW-1133">Transmembrane helix</keyword>
<keyword evidence="1" id="KW-0472">Membrane</keyword>
<dbReference type="Proteomes" id="UP000464378">
    <property type="component" value="Chromosome"/>
</dbReference>
<dbReference type="PANTHER" id="PTHR30093">
    <property type="entry name" value="GENERAL SECRETION PATHWAY PROTEIN G"/>
    <property type="match status" value="1"/>
</dbReference>
<dbReference type="RefSeq" id="WP_162656039.1">
    <property type="nucleotide sequence ID" value="NZ_LR593887.1"/>
</dbReference>
<feature type="domain" description="DUF1559" evidence="2">
    <location>
        <begin position="35"/>
        <end position="294"/>
    </location>
</feature>
<protein>
    <recommendedName>
        <fullName evidence="2">DUF1559 domain-containing protein</fullName>
    </recommendedName>
</protein>
<dbReference type="InParanoid" id="A0A6C2YIA6"/>
<name>A0A6C2YIA6_9BACT</name>
<dbReference type="NCBIfam" id="TIGR02532">
    <property type="entry name" value="IV_pilin_GFxxxE"/>
    <property type="match status" value="1"/>
</dbReference>
<sequence>MNRLFHTRRAFTLIELLVVIAIIAILIGLLLPAVQKVREAAARMKCQNHLKQLALALHNYHDAIQAFPYGHQNEGLANNRHRRDCWFQRILPYMEQTALYQTYEADNTDYVFYIPGVIQTTIVPTLVCPSDPSAPGKGGNGGTTAFQGNYALNAGGISWSGTTPTMLDTGGAADPGGMFWMQSAVKMTDVSDGTSNTLMASEGVIRGNTGGWGEIGGYWGGAPHGSFAFSTFEVPNTSVADRHYSCKSTTWPQAPCVSLTGSAPRVNFARSKHTGGVNAAMADGSVRFFTNNVNRFAWQTLGTRADGLVSGEF</sequence>
<keyword evidence="1" id="KW-0812">Transmembrane</keyword>
<keyword evidence="4" id="KW-1185">Reference proteome</keyword>